<dbReference type="EC" id="1.13.99.1" evidence="4 14"/>
<comment type="subcellular location">
    <subcellularLocation>
        <location evidence="1 14">Cytoplasm</location>
    </subcellularLocation>
</comment>
<keyword evidence="6 14" id="KW-0963">Cytoplasm</keyword>
<evidence type="ECO:0000256" key="10">
    <source>
        <dbReference type="ARBA" id="ARBA00029668"/>
    </source>
</evidence>
<gene>
    <name evidence="15" type="ORF">B0T19DRAFT_356911</name>
</gene>
<feature type="binding site" evidence="13">
    <location>
        <position position="158"/>
    </location>
    <ligand>
        <name>Fe cation</name>
        <dbReference type="ChEBI" id="CHEBI:24875"/>
        <label>1</label>
    </ligand>
</feature>
<dbReference type="GO" id="GO:0050113">
    <property type="term" value="F:inositol oxygenase activity"/>
    <property type="evidence" value="ECO:0007669"/>
    <property type="project" value="UniProtKB-UniRule"/>
</dbReference>
<dbReference type="AlphaFoldDB" id="A0AAE0IPK6"/>
<organism evidence="15 16">
    <name type="scientific">Cercophora scortea</name>
    <dbReference type="NCBI Taxonomy" id="314031"/>
    <lineage>
        <taxon>Eukaryota</taxon>
        <taxon>Fungi</taxon>
        <taxon>Dikarya</taxon>
        <taxon>Ascomycota</taxon>
        <taxon>Pezizomycotina</taxon>
        <taxon>Sordariomycetes</taxon>
        <taxon>Sordariomycetidae</taxon>
        <taxon>Sordariales</taxon>
        <taxon>Lasiosphaeriaceae</taxon>
        <taxon>Cercophora</taxon>
    </lineage>
</organism>
<name>A0AAE0IPK6_9PEZI</name>
<dbReference type="PANTHER" id="PTHR12588">
    <property type="entry name" value="MYOINOSITOL OXYGENASE"/>
    <property type="match status" value="1"/>
</dbReference>
<evidence type="ECO:0000256" key="13">
    <source>
        <dbReference type="PIRSR" id="PIRSR607828-2"/>
    </source>
</evidence>
<evidence type="ECO:0000256" key="4">
    <source>
        <dbReference type="ARBA" id="ARBA00011919"/>
    </source>
</evidence>
<dbReference type="GO" id="GO:0019310">
    <property type="term" value="P:inositol catabolic process"/>
    <property type="evidence" value="ECO:0007669"/>
    <property type="project" value="UniProtKB-UniRule"/>
</dbReference>
<feature type="binding site" evidence="13">
    <location>
        <position position="238"/>
    </location>
    <ligand>
        <name>Fe cation</name>
        <dbReference type="ChEBI" id="CHEBI:24875"/>
        <label>1</label>
    </ligand>
</feature>
<evidence type="ECO:0000256" key="11">
    <source>
        <dbReference type="ARBA" id="ARBA00048271"/>
    </source>
</evidence>
<comment type="caution">
    <text evidence="15">The sequence shown here is derived from an EMBL/GenBank/DDBJ whole genome shotgun (WGS) entry which is preliminary data.</text>
</comment>
<dbReference type="InterPro" id="IPR007828">
    <property type="entry name" value="Inositol_oxygenase"/>
</dbReference>
<evidence type="ECO:0000313" key="15">
    <source>
        <dbReference type="EMBL" id="KAK3328602.1"/>
    </source>
</evidence>
<keyword evidence="16" id="KW-1185">Reference proteome</keyword>
<dbReference type="GO" id="GO:0005737">
    <property type="term" value="C:cytoplasm"/>
    <property type="evidence" value="ECO:0007669"/>
    <property type="project" value="UniProtKB-SubCell"/>
</dbReference>
<dbReference type="Gene3D" id="1.10.3210.10">
    <property type="entry name" value="Hypothetical protein af1432"/>
    <property type="match status" value="1"/>
</dbReference>
<evidence type="ECO:0000256" key="2">
    <source>
        <dbReference type="ARBA" id="ARBA00005167"/>
    </source>
</evidence>
<feature type="binding site" evidence="12">
    <location>
        <position position="162"/>
    </location>
    <ligand>
        <name>substrate</name>
    </ligand>
</feature>
<evidence type="ECO:0000256" key="5">
    <source>
        <dbReference type="ARBA" id="ARBA00019269"/>
    </source>
</evidence>
<keyword evidence="8 14" id="KW-0560">Oxidoreductase</keyword>
<evidence type="ECO:0000256" key="3">
    <source>
        <dbReference type="ARBA" id="ARBA00005286"/>
    </source>
</evidence>
<dbReference type="EMBL" id="JAUEPO010000003">
    <property type="protein sequence ID" value="KAK3328602.1"/>
    <property type="molecule type" value="Genomic_DNA"/>
</dbReference>
<evidence type="ECO:0000256" key="14">
    <source>
        <dbReference type="RuleBase" id="RU367039"/>
    </source>
</evidence>
<keyword evidence="9 13" id="KW-0408">Iron</keyword>
<reference evidence="15" key="2">
    <citation type="submission" date="2023-06" db="EMBL/GenBank/DDBJ databases">
        <authorList>
            <consortium name="Lawrence Berkeley National Laboratory"/>
            <person name="Haridas S."/>
            <person name="Hensen N."/>
            <person name="Bonometti L."/>
            <person name="Westerberg I."/>
            <person name="Brannstrom I.O."/>
            <person name="Guillou S."/>
            <person name="Cros-Aarteil S."/>
            <person name="Calhoun S."/>
            <person name="Kuo A."/>
            <person name="Mondo S."/>
            <person name="Pangilinan J."/>
            <person name="Riley R."/>
            <person name="Labutti K."/>
            <person name="Andreopoulos B."/>
            <person name="Lipzen A."/>
            <person name="Chen C."/>
            <person name="Yanf M."/>
            <person name="Daum C."/>
            <person name="Ng V."/>
            <person name="Clum A."/>
            <person name="Steindorff A."/>
            <person name="Ohm R."/>
            <person name="Martin F."/>
            <person name="Silar P."/>
            <person name="Natvig D."/>
            <person name="Lalanne C."/>
            <person name="Gautier V."/>
            <person name="Ament-Velasquez S.L."/>
            <person name="Kruys A."/>
            <person name="Hutchinson M.I."/>
            <person name="Powell A.J."/>
            <person name="Barry K."/>
            <person name="Miller A.N."/>
            <person name="Grigoriev I.V."/>
            <person name="Debuchy R."/>
            <person name="Gladieux P."/>
            <person name="Thoren M.H."/>
            <person name="Johannesson H."/>
        </authorList>
    </citation>
    <scope>NUCLEOTIDE SEQUENCE</scope>
    <source>
        <strain evidence="15">SMH4131-1</strain>
    </source>
</reference>
<feature type="binding site" evidence="13">
    <location>
        <position position="159"/>
    </location>
    <ligand>
        <name>Fe cation</name>
        <dbReference type="ChEBI" id="CHEBI:24875"/>
        <label>1</label>
    </ligand>
</feature>
<dbReference type="PANTHER" id="PTHR12588:SF0">
    <property type="entry name" value="INOSITOL OXYGENASE"/>
    <property type="match status" value="1"/>
</dbReference>
<dbReference type="Proteomes" id="UP001286456">
    <property type="component" value="Unassembled WGS sequence"/>
</dbReference>
<feature type="binding site" evidence="13">
    <location>
        <position position="296"/>
    </location>
    <ligand>
        <name>Fe cation</name>
        <dbReference type="ChEBI" id="CHEBI:24875"/>
        <label>1</label>
    </ligand>
</feature>
<proteinExistence type="inferred from homology"/>
<comment type="pathway">
    <text evidence="2 14">Polyol metabolism; myo-inositol degradation into D-glucuronate; D-glucuronate from myo-inositol: step 1/1.</text>
</comment>
<comment type="similarity">
    <text evidence="3 14">Belongs to the myo-inositol oxygenase family.</text>
</comment>
<evidence type="ECO:0000256" key="7">
    <source>
        <dbReference type="ARBA" id="ARBA00022723"/>
    </source>
</evidence>
<evidence type="ECO:0000256" key="8">
    <source>
        <dbReference type="ARBA" id="ARBA00023002"/>
    </source>
</evidence>
<keyword evidence="7 13" id="KW-0479">Metal-binding</keyword>
<comment type="catalytic activity">
    <reaction evidence="11 14">
        <text>myo-inositol + O2 = D-glucuronate + H2O + H(+)</text>
        <dbReference type="Rhea" id="RHEA:23696"/>
        <dbReference type="ChEBI" id="CHEBI:15377"/>
        <dbReference type="ChEBI" id="CHEBI:15378"/>
        <dbReference type="ChEBI" id="CHEBI:15379"/>
        <dbReference type="ChEBI" id="CHEBI:17268"/>
        <dbReference type="ChEBI" id="CHEBI:58720"/>
        <dbReference type="EC" id="1.13.99.1"/>
    </reaction>
</comment>
<feature type="binding site" evidence="13">
    <location>
        <position position="263"/>
    </location>
    <ligand>
        <name>Fe cation</name>
        <dbReference type="ChEBI" id="CHEBI:24875"/>
        <label>1</label>
    </ligand>
</feature>
<feature type="binding site" evidence="13">
    <location>
        <position position="134"/>
    </location>
    <ligand>
        <name>Fe cation</name>
        <dbReference type="ChEBI" id="CHEBI:24875"/>
        <label>1</label>
    </ligand>
</feature>
<dbReference type="SUPFAM" id="SSF109604">
    <property type="entry name" value="HD-domain/PDEase-like"/>
    <property type="match status" value="1"/>
</dbReference>
<sequence length="329" mass="37234">MAPPATTHEALDSPATHHPSLGAALELISDAVDEVNILKAAAKKNFTAPPPAMSFDTAKDKTAFRQYETACARVKTFYAEQHAKQTVAYNLAARQRFHSAARVRPELSIWEAMEKLDTLVDESDPDTQLGQIQHLLQSAEAIRRDGKPRWMQLTGLIHDLGKLMVFFHCGGGGGSGEGQGQWDVVGDTFPVGCKFDEKCIYPDMFRANPDYAHEVFGTEMGIYEESCGVENLMISWGHDEYLYLVVRDQSTLPREALAMIRFHSFYPWHQEGAYQRFMAEGDAVLLKAVRAFNPYDLYSKSDDVPRVEELKPYYLELIDEFFPQKKIKW</sequence>
<evidence type="ECO:0000256" key="1">
    <source>
        <dbReference type="ARBA" id="ARBA00004496"/>
    </source>
</evidence>
<reference evidence="15" key="1">
    <citation type="journal article" date="2023" name="Mol. Phylogenet. Evol.">
        <title>Genome-scale phylogeny and comparative genomics of the fungal order Sordariales.</title>
        <authorList>
            <person name="Hensen N."/>
            <person name="Bonometti L."/>
            <person name="Westerberg I."/>
            <person name="Brannstrom I.O."/>
            <person name="Guillou S."/>
            <person name="Cros-Aarteil S."/>
            <person name="Calhoun S."/>
            <person name="Haridas S."/>
            <person name="Kuo A."/>
            <person name="Mondo S."/>
            <person name="Pangilinan J."/>
            <person name="Riley R."/>
            <person name="LaButti K."/>
            <person name="Andreopoulos B."/>
            <person name="Lipzen A."/>
            <person name="Chen C."/>
            <person name="Yan M."/>
            <person name="Daum C."/>
            <person name="Ng V."/>
            <person name="Clum A."/>
            <person name="Steindorff A."/>
            <person name="Ohm R.A."/>
            <person name="Martin F."/>
            <person name="Silar P."/>
            <person name="Natvig D.O."/>
            <person name="Lalanne C."/>
            <person name="Gautier V."/>
            <person name="Ament-Velasquez S.L."/>
            <person name="Kruys A."/>
            <person name="Hutchinson M.I."/>
            <person name="Powell A.J."/>
            <person name="Barry K."/>
            <person name="Miller A.N."/>
            <person name="Grigoriev I.V."/>
            <person name="Debuchy R."/>
            <person name="Gladieux P."/>
            <person name="Hiltunen Thoren M."/>
            <person name="Johannesson H."/>
        </authorList>
    </citation>
    <scope>NUCLEOTIDE SEQUENCE</scope>
    <source>
        <strain evidence="15">SMH4131-1</strain>
    </source>
</reference>
<protein>
    <recommendedName>
        <fullName evidence="5 14">Inositol oxygenase</fullName>
        <ecNumber evidence="4 14">1.13.99.1</ecNumber>
    </recommendedName>
    <alternativeName>
        <fullName evidence="10 14">Myo-inositol oxygenase</fullName>
    </alternativeName>
</protein>
<dbReference type="GO" id="GO:0005506">
    <property type="term" value="F:iron ion binding"/>
    <property type="evidence" value="ECO:0007669"/>
    <property type="project" value="InterPro"/>
</dbReference>
<accession>A0AAE0IPK6</accession>
<evidence type="ECO:0000256" key="12">
    <source>
        <dbReference type="PIRSR" id="PIRSR607828-1"/>
    </source>
</evidence>
<evidence type="ECO:0000256" key="6">
    <source>
        <dbReference type="ARBA" id="ARBA00022490"/>
    </source>
</evidence>
<feature type="binding site" evidence="12">
    <location>
        <position position="65"/>
    </location>
    <ligand>
        <name>substrate</name>
    </ligand>
</feature>
<dbReference type="Pfam" id="PF05153">
    <property type="entry name" value="MIOX"/>
    <property type="match status" value="1"/>
</dbReference>
<comment type="cofactor">
    <cofactor evidence="13 14">
        <name>Fe cation</name>
        <dbReference type="ChEBI" id="CHEBI:24875"/>
    </cofactor>
    <text evidence="13 14">Binds 2 iron ions per subunit.</text>
</comment>
<feature type="binding site" evidence="12">
    <location>
        <begin position="121"/>
        <end position="123"/>
    </location>
    <ligand>
        <name>substrate</name>
    </ligand>
</feature>
<evidence type="ECO:0000256" key="9">
    <source>
        <dbReference type="ARBA" id="ARBA00023004"/>
    </source>
</evidence>
<evidence type="ECO:0000313" key="16">
    <source>
        <dbReference type="Proteomes" id="UP001286456"/>
    </source>
</evidence>
<feature type="binding site" evidence="12">
    <location>
        <begin position="186"/>
        <end position="187"/>
    </location>
    <ligand>
        <name>substrate</name>
    </ligand>
</feature>
<feature type="binding site" evidence="12">
    <location>
        <begin position="263"/>
        <end position="264"/>
    </location>
    <ligand>
        <name>substrate</name>
    </ligand>
</feature>